<dbReference type="Proteomes" id="UP001281410">
    <property type="component" value="Unassembled WGS sequence"/>
</dbReference>
<keyword evidence="9" id="KW-0863">Zinc-finger</keyword>
<evidence type="ECO:0000256" key="7">
    <source>
        <dbReference type="ARBA" id="ARBA00022723"/>
    </source>
</evidence>
<protein>
    <recommendedName>
        <fullName evidence="4">RING-type E3 ubiquitin transferase</fullName>
        <ecNumber evidence="4">2.3.2.27</ecNumber>
    </recommendedName>
</protein>
<reference evidence="17" key="1">
    <citation type="journal article" date="2023" name="Plant J.">
        <title>Genome sequences and population genomics provide insights into the demographic history, inbreeding, and mutation load of two 'living fossil' tree species of Dipteronia.</title>
        <authorList>
            <person name="Feng Y."/>
            <person name="Comes H.P."/>
            <person name="Chen J."/>
            <person name="Zhu S."/>
            <person name="Lu R."/>
            <person name="Zhang X."/>
            <person name="Li P."/>
            <person name="Qiu J."/>
            <person name="Olsen K.M."/>
            <person name="Qiu Y."/>
        </authorList>
    </citation>
    <scope>NUCLEOTIDE SEQUENCE</scope>
    <source>
        <strain evidence="17">NBL</strain>
    </source>
</reference>
<evidence type="ECO:0000256" key="8">
    <source>
        <dbReference type="ARBA" id="ARBA00022729"/>
    </source>
</evidence>
<evidence type="ECO:0000313" key="17">
    <source>
        <dbReference type="EMBL" id="KAK3224966.1"/>
    </source>
</evidence>
<comment type="catalytic activity">
    <reaction evidence="1">
        <text>S-ubiquitinyl-[E2 ubiquitin-conjugating enzyme]-L-cysteine + [acceptor protein]-L-lysine = [E2 ubiquitin-conjugating enzyme]-L-cysteine + N(6)-ubiquitinyl-[acceptor protein]-L-lysine.</text>
        <dbReference type="EC" id="2.3.2.27"/>
    </reaction>
</comment>
<dbReference type="Pfam" id="PF13947">
    <property type="entry name" value="GUB_WAK_bind"/>
    <property type="match status" value="1"/>
</dbReference>
<name>A0AAE0AVA8_9ROSI</name>
<dbReference type="GO" id="GO:0016020">
    <property type="term" value="C:membrane"/>
    <property type="evidence" value="ECO:0007669"/>
    <property type="project" value="UniProtKB-SubCell"/>
</dbReference>
<keyword evidence="18" id="KW-1185">Reference proteome</keyword>
<organism evidence="17 18">
    <name type="scientific">Dipteronia sinensis</name>
    <dbReference type="NCBI Taxonomy" id="43782"/>
    <lineage>
        <taxon>Eukaryota</taxon>
        <taxon>Viridiplantae</taxon>
        <taxon>Streptophyta</taxon>
        <taxon>Embryophyta</taxon>
        <taxon>Tracheophyta</taxon>
        <taxon>Spermatophyta</taxon>
        <taxon>Magnoliopsida</taxon>
        <taxon>eudicotyledons</taxon>
        <taxon>Gunneridae</taxon>
        <taxon>Pentapetalae</taxon>
        <taxon>rosids</taxon>
        <taxon>malvids</taxon>
        <taxon>Sapindales</taxon>
        <taxon>Sapindaceae</taxon>
        <taxon>Hippocastanoideae</taxon>
        <taxon>Acereae</taxon>
        <taxon>Dipteronia</taxon>
    </lineage>
</organism>
<evidence type="ECO:0000256" key="13">
    <source>
        <dbReference type="ARBA" id="ARBA00023136"/>
    </source>
</evidence>
<keyword evidence="13" id="KW-0472">Membrane</keyword>
<dbReference type="GO" id="GO:0061630">
    <property type="term" value="F:ubiquitin protein ligase activity"/>
    <property type="evidence" value="ECO:0007669"/>
    <property type="project" value="UniProtKB-EC"/>
</dbReference>
<keyword evidence="6" id="KW-0812">Transmembrane</keyword>
<keyword evidence="11" id="KW-0862">Zinc</keyword>
<dbReference type="InterPro" id="IPR046948">
    <property type="entry name" value="ATL20-22-like"/>
</dbReference>
<evidence type="ECO:0000256" key="6">
    <source>
        <dbReference type="ARBA" id="ARBA00022692"/>
    </source>
</evidence>
<evidence type="ECO:0000313" key="18">
    <source>
        <dbReference type="Proteomes" id="UP001281410"/>
    </source>
</evidence>
<evidence type="ECO:0000256" key="2">
    <source>
        <dbReference type="ARBA" id="ARBA00004167"/>
    </source>
</evidence>
<feature type="domain" description="Wall-associated receptor kinase galacturonan-binding" evidence="16">
    <location>
        <begin position="29"/>
        <end position="88"/>
    </location>
</feature>
<evidence type="ECO:0000256" key="12">
    <source>
        <dbReference type="ARBA" id="ARBA00022989"/>
    </source>
</evidence>
<sequence>MAANAILFFLLFATLMSIDTQTQASQPAKCGHGAPEIRFPFRLKGQQPHHCGHPGFELSCKENTTMIHFPSYGDLVVKSISYHIKKLDLLDPGNCVHGVFLNLNLSFSPFQYYYVVKNYKYINCSARLPTSSFSEIPCLSTGSRDHHIYTVKSSLAVPFSCREVKTIAIPFTYSPYLSDNSFGLGLTWNNLSGCDHQDCKAKTTQKGIMSKSGFLNIAQDAGLL</sequence>
<comment type="similarity">
    <text evidence="14">Belongs to the RING-type zinc finger family. ATL subfamily.</text>
</comment>
<dbReference type="PANTHER" id="PTHR46279">
    <property type="entry name" value="RING/U-BOX SUPERFAMILY PROTEIN"/>
    <property type="match status" value="1"/>
</dbReference>
<dbReference type="PANTHER" id="PTHR46279:SF12">
    <property type="entry name" value="RING-TYPE E3 UBIQUITIN TRANSFERASE"/>
    <property type="match status" value="1"/>
</dbReference>
<accession>A0AAE0AVA8</accession>
<evidence type="ECO:0000259" key="16">
    <source>
        <dbReference type="Pfam" id="PF13947"/>
    </source>
</evidence>
<comment type="pathway">
    <text evidence="3">Protein modification; protein ubiquitination.</text>
</comment>
<comment type="subcellular location">
    <subcellularLocation>
        <location evidence="2">Membrane</location>
        <topology evidence="2">Single-pass membrane protein</topology>
    </subcellularLocation>
</comment>
<dbReference type="GO" id="GO:0008270">
    <property type="term" value="F:zinc ion binding"/>
    <property type="evidence" value="ECO:0007669"/>
    <property type="project" value="UniProtKB-KW"/>
</dbReference>
<evidence type="ECO:0000256" key="3">
    <source>
        <dbReference type="ARBA" id="ARBA00004906"/>
    </source>
</evidence>
<feature type="signal peptide" evidence="15">
    <location>
        <begin position="1"/>
        <end position="24"/>
    </location>
</feature>
<dbReference type="EMBL" id="JANJYJ010000002">
    <property type="protein sequence ID" value="KAK3224966.1"/>
    <property type="molecule type" value="Genomic_DNA"/>
</dbReference>
<evidence type="ECO:0000256" key="10">
    <source>
        <dbReference type="ARBA" id="ARBA00022786"/>
    </source>
</evidence>
<dbReference type="EC" id="2.3.2.27" evidence="4"/>
<keyword evidence="10" id="KW-0833">Ubl conjugation pathway</keyword>
<comment type="caution">
    <text evidence="17">The sequence shown here is derived from an EMBL/GenBank/DDBJ whole genome shotgun (WGS) entry which is preliminary data.</text>
</comment>
<dbReference type="InterPro" id="IPR025287">
    <property type="entry name" value="WAK_GUB"/>
</dbReference>
<keyword evidence="5" id="KW-0808">Transferase</keyword>
<feature type="chain" id="PRO_5041969876" description="RING-type E3 ubiquitin transferase" evidence="15">
    <location>
        <begin position="25"/>
        <end position="224"/>
    </location>
</feature>
<dbReference type="AlphaFoldDB" id="A0AAE0AVA8"/>
<proteinExistence type="inferred from homology"/>
<evidence type="ECO:0000256" key="9">
    <source>
        <dbReference type="ARBA" id="ARBA00022771"/>
    </source>
</evidence>
<keyword evidence="8 15" id="KW-0732">Signal</keyword>
<evidence type="ECO:0000256" key="5">
    <source>
        <dbReference type="ARBA" id="ARBA00022679"/>
    </source>
</evidence>
<dbReference type="GO" id="GO:0030247">
    <property type="term" value="F:polysaccharide binding"/>
    <property type="evidence" value="ECO:0007669"/>
    <property type="project" value="InterPro"/>
</dbReference>
<evidence type="ECO:0000256" key="1">
    <source>
        <dbReference type="ARBA" id="ARBA00000900"/>
    </source>
</evidence>
<evidence type="ECO:0000256" key="15">
    <source>
        <dbReference type="SAM" id="SignalP"/>
    </source>
</evidence>
<evidence type="ECO:0000256" key="14">
    <source>
        <dbReference type="ARBA" id="ARBA00024209"/>
    </source>
</evidence>
<keyword evidence="7" id="KW-0479">Metal-binding</keyword>
<evidence type="ECO:0000256" key="11">
    <source>
        <dbReference type="ARBA" id="ARBA00022833"/>
    </source>
</evidence>
<keyword evidence="12" id="KW-1133">Transmembrane helix</keyword>
<gene>
    <name evidence="17" type="ORF">Dsin_004828</name>
</gene>
<evidence type="ECO:0000256" key="4">
    <source>
        <dbReference type="ARBA" id="ARBA00012483"/>
    </source>
</evidence>